<evidence type="ECO:0000256" key="3">
    <source>
        <dbReference type="ARBA" id="ARBA00023125"/>
    </source>
</evidence>
<dbReference type="Gene3D" id="1.10.150.130">
    <property type="match status" value="1"/>
</dbReference>
<dbReference type="PANTHER" id="PTHR30629">
    <property type="entry name" value="PROPHAGE INTEGRASE"/>
    <property type="match status" value="1"/>
</dbReference>
<gene>
    <name evidence="5" type="ordered locus">CNE_1c25790</name>
</gene>
<dbReference type="KEGG" id="cnc:CNE_1c25790"/>
<evidence type="ECO:0000313" key="5">
    <source>
        <dbReference type="EMBL" id="AEI77896.1"/>
    </source>
</evidence>
<dbReference type="InterPro" id="IPR050808">
    <property type="entry name" value="Phage_Integrase"/>
</dbReference>
<reference evidence="5 6" key="1">
    <citation type="journal article" date="2011" name="J. Bacteriol.">
        <title>Complete genome sequence of the type strain Cupriavidus necator N-1.</title>
        <authorList>
            <person name="Poehlein A."/>
            <person name="Kusian B."/>
            <person name="Friedrich B."/>
            <person name="Daniel R."/>
            <person name="Bowien B."/>
        </authorList>
    </citation>
    <scope>NUCLEOTIDE SEQUENCE [LARGE SCALE GENOMIC DNA]</scope>
    <source>
        <strain evidence="6">ATCC 43291 / DSM 13513 / CCUG 52238 / LMG 8453 / N-1</strain>
    </source>
</reference>
<dbReference type="Proteomes" id="UP000006798">
    <property type="component" value="Chromosome 1"/>
</dbReference>
<organism evidence="5 6">
    <name type="scientific">Cupriavidus necator (strain ATCC 43291 / DSM 13513 / CCUG 52238 / LMG 8453 / N-1)</name>
    <name type="common">Ralstonia eutropha</name>
    <dbReference type="NCBI Taxonomy" id="1042878"/>
    <lineage>
        <taxon>Bacteria</taxon>
        <taxon>Pseudomonadati</taxon>
        <taxon>Pseudomonadota</taxon>
        <taxon>Betaproteobacteria</taxon>
        <taxon>Burkholderiales</taxon>
        <taxon>Burkholderiaceae</taxon>
        <taxon>Cupriavidus</taxon>
    </lineage>
</organism>
<name>G0ERT3_CUPNN</name>
<keyword evidence="3" id="KW-0238">DNA-binding</keyword>
<dbReference type="PANTHER" id="PTHR30629:SF2">
    <property type="entry name" value="PROPHAGE INTEGRASE INTS-RELATED"/>
    <property type="match status" value="1"/>
</dbReference>
<comment type="similarity">
    <text evidence="1">Belongs to the 'phage' integrase family.</text>
</comment>
<evidence type="ECO:0000256" key="2">
    <source>
        <dbReference type="ARBA" id="ARBA00022908"/>
    </source>
</evidence>
<dbReference type="HOGENOM" id="CLU_2218704_0_0_4"/>
<dbReference type="SUPFAM" id="SSF56349">
    <property type="entry name" value="DNA breaking-rejoining enzymes"/>
    <property type="match status" value="1"/>
</dbReference>
<dbReference type="EMBL" id="CP002877">
    <property type="protein sequence ID" value="AEI77896.1"/>
    <property type="molecule type" value="Genomic_DNA"/>
</dbReference>
<protein>
    <submittedName>
        <fullName evidence="5">Phage integrase</fullName>
    </submittedName>
</protein>
<dbReference type="AlphaFoldDB" id="G0ERT3"/>
<evidence type="ECO:0000313" key="6">
    <source>
        <dbReference type="Proteomes" id="UP000006798"/>
    </source>
</evidence>
<dbReference type="InterPro" id="IPR011010">
    <property type="entry name" value="DNA_brk_join_enz"/>
</dbReference>
<accession>G0ERT3</accession>
<dbReference type="GO" id="GO:0003677">
    <property type="term" value="F:DNA binding"/>
    <property type="evidence" value="ECO:0007669"/>
    <property type="project" value="UniProtKB-KW"/>
</dbReference>
<keyword evidence="2" id="KW-0229">DNA integration</keyword>
<proteinExistence type="inferred from homology"/>
<feature type="domain" description="Phage integrase central" evidence="4">
    <location>
        <begin position="2"/>
        <end position="72"/>
    </location>
</feature>
<dbReference type="GO" id="GO:0015074">
    <property type="term" value="P:DNA integration"/>
    <property type="evidence" value="ECO:0007669"/>
    <property type="project" value="UniProtKB-KW"/>
</dbReference>
<sequence length="106" mass="11637">MLASLENDVFPVLGSTPIADIKAPAILDLLRKVEARGVRDTTKRILQRMRAVFQYGIIYGACDRNPAADIDSAAALKSEPVQHQARVSHIELPQLLRDIGAYEGEP</sequence>
<dbReference type="InterPro" id="IPR053876">
    <property type="entry name" value="Phage_int_M"/>
</dbReference>
<dbReference type="Pfam" id="PF22022">
    <property type="entry name" value="Phage_int_M"/>
    <property type="match status" value="1"/>
</dbReference>
<dbReference type="InterPro" id="IPR010998">
    <property type="entry name" value="Integrase_recombinase_N"/>
</dbReference>
<evidence type="ECO:0000256" key="1">
    <source>
        <dbReference type="ARBA" id="ARBA00008857"/>
    </source>
</evidence>
<evidence type="ECO:0000259" key="4">
    <source>
        <dbReference type="Pfam" id="PF22022"/>
    </source>
</evidence>